<evidence type="ECO:0000256" key="12">
    <source>
        <dbReference type="ARBA" id="ARBA00033342"/>
    </source>
</evidence>
<evidence type="ECO:0000256" key="13">
    <source>
        <dbReference type="HAMAP-Rule" id="MF_01810"/>
    </source>
</evidence>
<protein>
    <recommendedName>
        <fullName evidence="3 13">Membrane protein insertase YidC</fullName>
    </recommendedName>
    <alternativeName>
        <fullName evidence="12 13">Foldase YidC</fullName>
    </alternativeName>
    <alternativeName>
        <fullName evidence="11 13">Membrane integrase YidC</fullName>
    </alternativeName>
    <alternativeName>
        <fullName evidence="13">Membrane protein YidC</fullName>
    </alternativeName>
</protein>
<evidence type="ECO:0000256" key="9">
    <source>
        <dbReference type="ARBA" id="ARBA00023136"/>
    </source>
</evidence>
<dbReference type="PRINTS" id="PR00701">
    <property type="entry name" value="60KDINNERMP"/>
</dbReference>
<dbReference type="STRING" id="402881.Plav_0299"/>
<keyword evidence="8 13" id="KW-1133">Transmembrane helix</keyword>
<dbReference type="GO" id="GO:0015031">
    <property type="term" value="P:protein transport"/>
    <property type="evidence" value="ECO:0007669"/>
    <property type="project" value="UniProtKB-KW"/>
</dbReference>
<feature type="transmembrane region" description="Helical" evidence="13">
    <location>
        <begin position="447"/>
        <end position="467"/>
    </location>
</feature>
<keyword evidence="13" id="KW-0997">Cell inner membrane</keyword>
<dbReference type="Gene3D" id="2.70.98.90">
    <property type="match status" value="1"/>
</dbReference>
<dbReference type="CDD" id="cd19961">
    <property type="entry name" value="EcYidC-like_peri"/>
    <property type="match status" value="1"/>
</dbReference>
<evidence type="ECO:0000256" key="5">
    <source>
        <dbReference type="ARBA" id="ARBA00022475"/>
    </source>
</evidence>
<dbReference type="InterPro" id="IPR028053">
    <property type="entry name" value="Membr_insert_YidC_N"/>
</dbReference>
<dbReference type="GO" id="GO:0032977">
    <property type="term" value="F:membrane insertase activity"/>
    <property type="evidence" value="ECO:0007669"/>
    <property type="project" value="InterPro"/>
</dbReference>
<evidence type="ECO:0000256" key="3">
    <source>
        <dbReference type="ARBA" id="ARBA00015325"/>
    </source>
</evidence>
<evidence type="ECO:0000256" key="1">
    <source>
        <dbReference type="ARBA" id="ARBA00004429"/>
    </source>
</evidence>
<keyword evidence="7 13" id="KW-0653">Protein transport</keyword>
<keyword evidence="4 13" id="KW-0813">Transport</keyword>
<keyword evidence="9 13" id="KW-0472">Membrane</keyword>
<keyword evidence="5 13" id="KW-1003">Cell membrane</keyword>
<evidence type="ECO:0000256" key="7">
    <source>
        <dbReference type="ARBA" id="ARBA00022927"/>
    </source>
</evidence>
<feature type="transmembrane region" description="Helical" evidence="13">
    <location>
        <begin position="509"/>
        <end position="526"/>
    </location>
</feature>
<dbReference type="AlphaFoldDB" id="A7HPT9"/>
<dbReference type="eggNOG" id="COG0706">
    <property type="taxonomic scope" value="Bacteria"/>
</dbReference>
<dbReference type="InterPro" id="IPR001708">
    <property type="entry name" value="YidC/ALB3/OXA1/COX18"/>
</dbReference>
<evidence type="ECO:0000259" key="16">
    <source>
        <dbReference type="Pfam" id="PF14849"/>
    </source>
</evidence>
<evidence type="ECO:0000256" key="14">
    <source>
        <dbReference type="SAM" id="MobiDB-lite"/>
    </source>
</evidence>
<dbReference type="EMBL" id="CP000774">
    <property type="protein sequence ID" value="ABS61922.1"/>
    <property type="molecule type" value="Genomic_DNA"/>
</dbReference>
<comment type="subunit">
    <text evidence="13">Interacts with the Sec translocase complex via SecD. Specifically interacts with transmembrane segments of nascent integral membrane proteins during membrane integration.</text>
</comment>
<dbReference type="InterPro" id="IPR038221">
    <property type="entry name" value="YidC_periplasmic_sf"/>
</dbReference>
<dbReference type="InterPro" id="IPR047196">
    <property type="entry name" value="YidC_ALB_C"/>
</dbReference>
<keyword evidence="10 13" id="KW-0143">Chaperone</keyword>
<feature type="compositionally biased region" description="Low complexity" evidence="14">
    <location>
        <begin position="38"/>
        <end position="61"/>
    </location>
</feature>
<dbReference type="PANTHER" id="PTHR12428:SF65">
    <property type="entry name" value="CYTOCHROME C OXIDASE ASSEMBLY PROTEIN COX18, MITOCHONDRIAL"/>
    <property type="match status" value="1"/>
</dbReference>
<comment type="subcellular location">
    <subcellularLocation>
        <location evidence="1 13">Cell inner membrane</location>
        <topology evidence="1 13">Multi-pass membrane protein</topology>
    </subcellularLocation>
</comment>
<evidence type="ECO:0000313" key="18">
    <source>
        <dbReference type="Proteomes" id="UP000006377"/>
    </source>
</evidence>
<evidence type="ECO:0000256" key="11">
    <source>
        <dbReference type="ARBA" id="ARBA00033245"/>
    </source>
</evidence>
<comment type="function">
    <text evidence="13">Required for the insertion and/or proper folding and/or complex formation of integral membrane proteins into the membrane. Involved in integration of membrane proteins that insert both dependently and independently of the Sec translocase complex, as well as at least some lipoproteins. Aids folding of multispanning membrane proteins.</text>
</comment>
<proteinExistence type="inferred from homology"/>
<dbReference type="HOGENOM" id="CLU_016535_1_0_5"/>
<dbReference type="GO" id="GO:0051205">
    <property type="term" value="P:protein insertion into membrane"/>
    <property type="evidence" value="ECO:0007669"/>
    <property type="project" value="TreeGrafter"/>
</dbReference>
<dbReference type="PANTHER" id="PTHR12428">
    <property type="entry name" value="OXA1"/>
    <property type="match status" value="1"/>
</dbReference>
<dbReference type="CDD" id="cd20070">
    <property type="entry name" value="5TM_YidC_Alb3"/>
    <property type="match status" value="1"/>
</dbReference>
<dbReference type="InterPro" id="IPR028055">
    <property type="entry name" value="YidC/Oxa/ALB_C"/>
</dbReference>
<evidence type="ECO:0000256" key="6">
    <source>
        <dbReference type="ARBA" id="ARBA00022692"/>
    </source>
</evidence>
<evidence type="ECO:0000256" key="8">
    <source>
        <dbReference type="ARBA" id="ARBA00022989"/>
    </source>
</evidence>
<name>A7HPT9_PARL1</name>
<dbReference type="InterPro" id="IPR019998">
    <property type="entry name" value="Membr_insert_YidC"/>
</dbReference>
<feature type="transmembrane region" description="Helical" evidence="13">
    <location>
        <begin position="6"/>
        <end position="26"/>
    </location>
</feature>
<dbReference type="GO" id="GO:0005886">
    <property type="term" value="C:plasma membrane"/>
    <property type="evidence" value="ECO:0007669"/>
    <property type="project" value="UniProtKB-SubCell"/>
</dbReference>
<dbReference type="RefSeq" id="WP_011995213.1">
    <property type="nucleotide sequence ID" value="NC_009719.1"/>
</dbReference>
<gene>
    <name evidence="13" type="primary">yidC</name>
    <name evidence="17" type="ordered locus">Plav_0299</name>
</gene>
<dbReference type="Pfam" id="PF02096">
    <property type="entry name" value="60KD_IMP"/>
    <property type="match status" value="1"/>
</dbReference>
<dbReference type="Pfam" id="PF14849">
    <property type="entry name" value="YidC_periplas"/>
    <property type="match status" value="1"/>
</dbReference>
<dbReference type="NCBIfam" id="NF002353">
    <property type="entry name" value="PRK01318.1-4"/>
    <property type="match status" value="1"/>
</dbReference>
<dbReference type="NCBIfam" id="TIGR03592">
    <property type="entry name" value="yidC_oxa1_cterm"/>
    <property type="match status" value="1"/>
</dbReference>
<dbReference type="PRINTS" id="PR01900">
    <property type="entry name" value="YIDCPROTEIN"/>
</dbReference>
<evidence type="ECO:0000256" key="4">
    <source>
        <dbReference type="ARBA" id="ARBA00022448"/>
    </source>
</evidence>
<feature type="transmembrane region" description="Helical" evidence="13">
    <location>
        <begin position="547"/>
        <end position="567"/>
    </location>
</feature>
<feature type="domain" description="Membrane insertase YidC/Oxa/ALB C-terminal" evidence="15">
    <location>
        <begin position="384"/>
        <end position="581"/>
    </location>
</feature>
<sequence length="609" mass="67903">MGDNRNFIIAIFLSVLVFIGWQYFFIEPQMEAERARQEQLAADNGTAEPAPGAAPSAPGDARLPSVDAPATRAPGVAASGAVARDEALAQSARVPILSEELQGSVSLRGARFDDLKLLKYNVTVDPESPEVELFSPVRTERPYFSEFGFIAAPGANINLPTSATEWELEAGDRLTPQTPVTLRWDNGQGLVFHREIALDEHFLFTVTDRIENLSANEVTLYPYGLISRTGRPAGSSFFILHEGFIGEFPSVGEKAITYDDAEEDDPVQVTDTEGWLGITDKYWAAALVPQSGLNFVANFSEHPDPAIVNYQADFRYGAQTVPAGGSITLNNRLFAGAKVSTVIDSYRDAGIYKFSLLIDWGWFWFLTQPMFDALHFIALHVGNFGIAILVITVLIKLVFYPLANKSYVAMSKMKKLQPEMEKLRERYKDDKLKQQQEIMELYKKEKVNPLAGCLPVLIQIPVFFALYKVLFVTIEMRHAPFFGWINDLSAPDPTSIFNLFGLIPWDPPSMLMIGIWPLIMGFTMFVQQRMNPLPADPIQAQIFTWMPVIFTFMLASFPAGLVIYWAWNNTLSVIQQGVIMKRQGVKIEIFSNLGLEKLAGVFSGNKPKS</sequence>
<dbReference type="KEGG" id="pla:Plav_0299"/>
<dbReference type="OrthoDB" id="9780552at2"/>
<evidence type="ECO:0000313" key="17">
    <source>
        <dbReference type="EMBL" id="ABS61922.1"/>
    </source>
</evidence>
<dbReference type="HAMAP" id="MF_01810">
    <property type="entry name" value="YidC_type1"/>
    <property type="match status" value="1"/>
</dbReference>
<feature type="domain" description="Membrane insertase YidC N-terminal" evidence="16">
    <location>
        <begin position="93"/>
        <end position="371"/>
    </location>
</feature>
<keyword evidence="6 13" id="KW-0812">Transmembrane</keyword>
<accession>A7HPT9</accession>
<evidence type="ECO:0000256" key="10">
    <source>
        <dbReference type="ARBA" id="ARBA00023186"/>
    </source>
</evidence>
<keyword evidence="18" id="KW-1185">Reference proteome</keyword>
<reference evidence="17 18" key="1">
    <citation type="journal article" date="2011" name="Stand. Genomic Sci.">
        <title>Complete genome sequence of Parvibaculum lavamentivorans type strain (DS-1(T)).</title>
        <authorList>
            <person name="Schleheck D."/>
            <person name="Weiss M."/>
            <person name="Pitluck S."/>
            <person name="Bruce D."/>
            <person name="Land M.L."/>
            <person name="Han S."/>
            <person name="Saunders E."/>
            <person name="Tapia R."/>
            <person name="Detter C."/>
            <person name="Brettin T."/>
            <person name="Han J."/>
            <person name="Woyke T."/>
            <person name="Goodwin L."/>
            <person name="Pennacchio L."/>
            <person name="Nolan M."/>
            <person name="Cook A.M."/>
            <person name="Kjelleberg S."/>
            <person name="Thomas T."/>
        </authorList>
    </citation>
    <scope>NUCLEOTIDE SEQUENCE [LARGE SCALE GENOMIC DNA]</scope>
    <source>
        <strain evidence="18">DS-1 / DSM 13023 / NCIMB 13966</strain>
    </source>
</reference>
<evidence type="ECO:0000259" key="15">
    <source>
        <dbReference type="Pfam" id="PF02096"/>
    </source>
</evidence>
<feature type="transmembrane region" description="Helical" evidence="13">
    <location>
        <begin position="384"/>
        <end position="403"/>
    </location>
</feature>
<organism evidence="17 18">
    <name type="scientific">Parvibaculum lavamentivorans (strain DS-1 / DSM 13023 / NCIMB 13966)</name>
    <dbReference type="NCBI Taxonomy" id="402881"/>
    <lineage>
        <taxon>Bacteria</taxon>
        <taxon>Pseudomonadati</taxon>
        <taxon>Pseudomonadota</taxon>
        <taxon>Alphaproteobacteria</taxon>
        <taxon>Hyphomicrobiales</taxon>
        <taxon>Parvibaculaceae</taxon>
        <taxon>Parvibaculum</taxon>
    </lineage>
</organism>
<comment type="similarity">
    <text evidence="2 13">Belongs to the OXA1/ALB3/YidC family. Type 1 subfamily.</text>
</comment>
<feature type="region of interest" description="Disordered" evidence="14">
    <location>
        <begin position="36"/>
        <end position="64"/>
    </location>
</feature>
<evidence type="ECO:0000256" key="2">
    <source>
        <dbReference type="ARBA" id="ARBA00010527"/>
    </source>
</evidence>
<dbReference type="Proteomes" id="UP000006377">
    <property type="component" value="Chromosome"/>
</dbReference>
<dbReference type="NCBIfam" id="TIGR03593">
    <property type="entry name" value="yidC_nterm"/>
    <property type="match status" value="1"/>
</dbReference>